<proteinExistence type="predicted"/>
<dbReference type="RefSeq" id="WP_344726265.1">
    <property type="nucleotide sequence ID" value="NZ_BAABBI010000001.1"/>
</dbReference>
<sequence>MKKLTLAILTITLAMSCKQETKQDELKPKPETPFVWEGANLYFLLTDRFNNGDTSNDVNFDRTKETGKLRGFEGGDIKGITQKIKDGYFTDLGINAIWMTPIVEQIHGGTDEGTGFTYAFHGYWAKDWTKIDPNFGTEEDLKELVKEAHAKGIRVVLDAVINHTGPVTEKDPVWPDEWVRTDKQCTYDTYDNTISCTLVANLPDIKTESNENVELPPQLVEKWKVEGRYDQEVKELDAFFERTGHPRAPRFYIMKWLTDYITDFGIDGYRVDTVKHTEEYVWQEFKKACDYAFETYKKNNPDKVLDDNNFYLVGEVYNYGISGGQYYDYGDRKVNYFNPPSFQSLINFEFKWNSKELSYEDAFKKYNDSLNGPLKGFGTLNYLSSHDDGSPFDAKREKPYETANRLLLSPGTSQVYYGDESARSLVIEGTQGDATLRSFMNWEAVNSDAKTKEVLAHWQKLGQFRANHPAVGAGMHQMITQQPYLFYRSYQQGDFKDLVVVGLDLPKGEKVIDVSKVFEEGELLQDAYSGVKATVENGKITINSNANIVLIERQ</sequence>
<evidence type="ECO:0000259" key="1">
    <source>
        <dbReference type="SMART" id="SM00642"/>
    </source>
</evidence>
<reference evidence="3" key="1">
    <citation type="journal article" date="2019" name="Int. J. Syst. Evol. Microbiol.">
        <title>The Global Catalogue of Microorganisms (GCM) 10K type strain sequencing project: providing services to taxonomists for standard genome sequencing and annotation.</title>
        <authorList>
            <consortium name="The Broad Institute Genomics Platform"/>
            <consortium name="The Broad Institute Genome Sequencing Center for Infectious Disease"/>
            <person name="Wu L."/>
            <person name="Ma J."/>
        </authorList>
    </citation>
    <scope>NUCLEOTIDE SEQUENCE [LARGE SCALE GENOMIC DNA]</scope>
    <source>
        <strain evidence="3">JCM 17525</strain>
    </source>
</reference>
<protein>
    <recommendedName>
        <fullName evidence="1">Glycosyl hydrolase family 13 catalytic domain-containing protein</fullName>
    </recommendedName>
</protein>
<organism evidence="2 3">
    <name type="scientific">Corallibacter vietnamensis</name>
    <dbReference type="NCBI Taxonomy" id="904130"/>
    <lineage>
        <taxon>Bacteria</taxon>
        <taxon>Pseudomonadati</taxon>
        <taxon>Bacteroidota</taxon>
        <taxon>Flavobacteriia</taxon>
        <taxon>Flavobacteriales</taxon>
        <taxon>Flavobacteriaceae</taxon>
        <taxon>Corallibacter</taxon>
    </lineage>
</organism>
<dbReference type="SUPFAM" id="SSF51445">
    <property type="entry name" value="(Trans)glycosidases"/>
    <property type="match status" value="1"/>
</dbReference>
<dbReference type="InterPro" id="IPR006047">
    <property type="entry name" value="GH13_cat_dom"/>
</dbReference>
<dbReference type="EMBL" id="BAABBI010000001">
    <property type="protein sequence ID" value="GAA3774044.1"/>
    <property type="molecule type" value="Genomic_DNA"/>
</dbReference>
<dbReference type="PANTHER" id="PTHR10357:SF209">
    <property type="entry name" value="PERIPLASMIC ALPHA-AMYLASE"/>
    <property type="match status" value="1"/>
</dbReference>
<evidence type="ECO:0000313" key="2">
    <source>
        <dbReference type="EMBL" id="GAA3774044.1"/>
    </source>
</evidence>
<dbReference type="Gene3D" id="3.20.20.80">
    <property type="entry name" value="Glycosidases"/>
    <property type="match status" value="1"/>
</dbReference>
<dbReference type="Pfam" id="PF00128">
    <property type="entry name" value="Alpha-amylase"/>
    <property type="match status" value="1"/>
</dbReference>
<evidence type="ECO:0000313" key="3">
    <source>
        <dbReference type="Proteomes" id="UP001501456"/>
    </source>
</evidence>
<gene>
    <name evidence="2" type="ORF">GCM10022271_02630</name>
</gene>
<dbReference type="PANTHER" id="PTHR10357">
    <property type="entry name" value="ALPHA-AMYLASE FAMILY MEMBER"/>
    <property type="match status" value="1"/>
</dbReference>
<accession>A0ABP7GT98</accession>
<dbReference type="PROSITE" id="PS51257">
    <property type="entry name" value="PROKAR_LIPOPROTEIN"/>
    <property type="match status" value="1"/>
</dbReference>
<dbReference type="InterPro" id="IPR017853">
    <property type="entry name" value="GH"/>
</dbReference>
<feature type="domain" description="Glycosyl hydrolase family 13 catalytic" evidence="1">
    <location>
        <begin position="43"/>
        <end position="465"/>
    </location>
</feature>
<dbReference type="Proteomes" id="UP001501456">
    <property type="component" value="Unassembled WGS sequence"/>
</dbReference>
<dbReference type="SMART" id="SM00642">
    <property type="entry name" value="Aamy"/>
    <property type="match status" value="1"/>
</dbReference>
<keyword evidence="3" id="KW-1185">Reference proteome</keyword>
<name>A0ABP7GT98_9FLAO</name>
<comment type="caution">
    <text evidence="2">The sequence shown here is derived from an EMBL/GenBank/DDBJ whole genome shotgun (WGS) entry which is preliminary data.</text>
</comment>